<evidence type="ECO:0000313" key="2">
    <source>
        <dbReference type="EMBL" id="RCW28949.1"/>
    </source>
</evidence>
<organism evidence="2 3">
    <name type="scientific">Marinilabilia salmonicolor</name>
    <dbReference type="NCBI Taxonomy" id="989"/>
    <lineage>
        <taxon>Bacteria</taxon>
        <taxon>Pseudomonadati</taxon>
        <taxon>Bacteroidota</taxon>
        <taxon>Bacteroidia</taxon>
        <taxon>Marinilabiliales</taxon>
        <taxon>Marinilabiliaceae</taxon>
        <taxon>Marinilabilia</taxon>
    </lineage>
</organism>
<dbReference type="Pfam" id="PF09949">
    <property type="entry name" value="APP1_cat"/>
    <property type="match status" value="1"/>
</dbReference>
<reference evidence="2 3" key="1">
    <citation type="submission" date="2018-07" db="EMBL/GenBank/DDBJ databases">
        <title>Freshwater and sediment microbial communities from various areas in North America, analyzing microbe dynamics in response to fracking.</title>
        <authorList>
            <person name="Lamendella R."/>
        </authorList>
    </citation>
    <scope>NUCLEOTIDE SEQUENCE [LARGE SCALE GENOMIC DNA]</scope>
    <source>
        <strain evidence="2 3">160A</strain>
    </source>
</reference>
<keyword evidence="3" id="KW-1185">Reference proteome</keyword>
<sequence>MPIITKTFRYILRKAGSPFRRARLWIKKRLGWLGIPTIESYMGFSNGRDVFISGNVMEDKGLEKPRPGQSLRSNMLAMFKRYVSDEIGGVRVKVSFLGKYEIVETNELGIFHCSFRFDEPISPDNHFEEVHFELLDEVVEDQGEIRATGEVLVVSEKLSFGVVSDIDDTVMVSHSTKTLKKLKLMLFKNARTRVPFEGVGAFYRALRKGIDGQRHFNPVFYVSSSEWNLYDLLVDFFEFRNIPAGPLMLQELEHSIFQFWKSGGGNHEHKLEKIRFLFSFFPKLDFVLIGDSGQRDPSLYLQAAKECPGRVKAVYIRCIGKAHKNRQTLEIAREMEKLNVPMLLIDNTEDAARHALMNGFIAPASMPDIARQLEEDHSFSFTDSFYSENEQVIADN</sequence>
<protein>
    <submittedName>
        <fullName evidence="2">Phosphatidate phosphatase APP1</fullName>
    </submittedName>
</protein>
<feature type="domain" description="Phosphatidate phosphatase APP1 catalytic" evidence="1">
    <location>
        <begin position="160"/>
        <end position="318"/>
    </location>
</feature>
<dbReference type="GO" id="GO:0008195">
    <property type="term" value="F:phosphatidate phosphatase activity"/>
    <property type="evidence" value="ECO:0007669"/>
    <property type="project" value="InterPro"/>
</dbReference>
<dbReference type="AlphaFoldDB" id="A0A368UJZ7"/>
<comment type="caution">
    <text evidence="2">The sequence shown here is derived from an EMBL/GenBank/DDBJ whole genome shotgun (WGS) entry which is preliminary data.</text>
</comment>
<evidence type="ECO:0000313" key="3">
    <source>
        <dbReference type="Proteomes" id="UP000252733"/>
    </source>
</evidence>
<dbReference type="PANTHER" id="PTHR28208:SF3">
    <property type="entry name" value="PHOSPHATIDATE PHOSPHATASE APP1"/>
    <property type="match status" value="1"/>
</dbReference>
<accession>A0A368UJZ7</accession>
<proteinExistence type="predicted"/>
<dbReference type="RefSeq" id="WP_114437978.1">
    <property type="nucleotide sequence ID" value="NZ_QPIZ01000033.1"/>
</dbReference>
<evidence type="ECO:0000259" key="1">
    <source>
        <dbReference type="Pfam" id="PF09949"/>
    </source>
</evidence>
<dbReference type="EMBL" id="QPIZ01000033">
    <property type="protein sequence ID" value="RCW28949.1"/>
    <property type="molecule type" value="Genomic_DNA"/>
</dbReference>
<name>A0A368UJZ7_9BACT</name>
<dbReference type="InterPro" id="IPR052935">
    <property type="entry name" value="Mg2+_PAP"/>
</dbReference>
<dbReference type="PANTHER" id="PTHR28208">
    <property type="entry name" value="PHOSPHATIDATE PHOSPHATASE APP1"/>
    <property type="match status" value="1"/>
</dbReference>
<gene>
    <name evidence="2" type="ORF">DFO77_1332</name>
</gene>
<dbReference type="InterPro" id="IPR019236">
    <property type="entry name" value="APP1_cat"/>
</dbReference>
<dbReference type="Proteomes" id="UP000252733">
    <property type="component" value="Unassembled WGS sequence"/>
</dbReference>